<name>A0AA42B726_9GAMM</name>
<dbReference type="EMBL" id="JAMQGP010000002">
    <property type="protein sequence ID" value="MCM2679447.1"/>
    <property type="molecule type" value="Genomic_DNA"/>
</dbReference>
<organism evidence="1 2">
    <name type="scientific">Echinimonas agarilytica</name>
    <dbReference type="NCBI Taxonomy" id="1215918"/>
    <lineage>
        <taxon>Bacteria</taxon>
        <taxon>Pseudomonadati</taxon>
        <taxon>Pseudomonadota</taxon>
        <taxon>Gammaproteobacteria</taxon>
        <taxon>Alteromonadales</taxon>
        <taxon>Echinimonadaceae</taxon>
        <taxon>Echinimonas</taxon>
    </lineage>
</organism>
<keyword evidence="2" id="KW-1185">Reference proteome</keyword>
<sequence length="153" mass="17485">MKQLHFIRHAKSSWRHDTDDLLRPLNTRGYRDIKCVSQKAILRDSEPDVIWVSPAVRAYSTAQGLMTELDINPALMQIVPDLYYGTSYRIANLLAHSTDTNIWIVGHNPSLFELIHSLCNGVIDHFPTLAVAHVEWTLNGAKWVGFETPKEYE</sequence>
<dbReference type="Pfam" id="PF00300">
    <property type="entry name" value="His_Phos_1"/>
    <property type="match status" value="1"/>
</dbReference>
<accession>A0AA42B726</accession>
<dbReference type="AlphaFoldDB" id="A0AA42B726"/>
<protein>
    <submittedName>
        <fullName evidence="1">Histidine phosphatase family protein</fullName>
    </submittedName>
</protein>
<dbReference type="InterPro" id="IPR029033">
    <property type="entry name" value="His_PPase_superfam"/>
</dbReference>
<evidence type="ECO:0000313" key="2">
    <source>
        <dbReference type="Proteomes" id="UP001165393"/>
    </source>
</evidence>
<dbReference type="Gene3D" id="3.40.50.1240">
    <property type="entry name" value="Phosphoglycerate mutase-like"/>
    <property type="match status" value="1"/>
</dbReference>
<dbReference type="CDD" id="cd07067">
    <property type="entry name" value="HP_PGM_like"/>
    <property type="match status" value="1"/>
</dbReference>
<reference evidence="1 2" key="1">
    <citation type="journal article" date="2013" name="Antonie Van Leeuwenhoek">
        <title>Echinimonas agarilytica gen. nov., sp. nov., a new gammaproteobacterium isolated from the sea urchin Strongylocentrotus intermedius.</title>
        <authorList>
            <person name="Nedashkovskaya O.I."/>
            <person name="Stenkova A.M."/>
            <person name="Zhukova N.V."/>
            <person name="Van Trappen S."/>
            <person name="Lee J.S."/>
            <person name="Kim S.B."/>
        </authorList>
    </citation>
    <scope>NUCLEOTIDE SEQUENCE [LARGE SCALE GENOMIC DNA]</scope>
    <source>
        <strain evidence="1 2">KMM 6351</strain>
    </source>
</reference>
<comment type="caution">
    <text evidence="1">The sequence shown here is derived from an EMBL/GenBank/DDBJ whole genome shotgun (WGS) entry which is preliminary data.</text>
</comment>
<gene>
    <name evidence="1" type="ORF">NAF29_07150</name>
</gene>
<evidence type="ECO:0000313" key="1">
    <source>
        <dbReference type="EMBL" id="MCM2679447.1"/>
    </source>
</evidence>
<dbReference type="Proteomes" id="UP001165393">
    <property type="component" value="Unassembled WGS sequence"/>
</dbReference>
<dbReference type="SUPFAM" id="SSF53254">
    <property type="entry name" value="Phosphoglycerate mutase-like"/>
    <property type="match status" value="1"/>
</dbReference>
<dbReference type="RefSeq" id="WP_251260814.1">
    <property type="nucleotide sequence ID" value="NZ_JAMQGP010000002.1"/>
</dbReference>
<dbReference type="InterPro" id="IPR013078">
    <property type="entry name" value="His_Pase_superF_clade-1"/>
</dbReference>
<proteinExistence type="predicted"/>